<dbReference type="AlphaFoldDB" id="A0A0J9E4C0"/>
<proteinExistence type="predicted"/>
<dbReference type="SUPFAM" id="SSF54593">
    <property type="entry name" value="Glyoxalase/Bleomycin resistance protein/Dihydroxybiphenyl dioxygenase"/>
    <property type="match status" value="1"/>
</dbReference>
<gene>
    <name evidence="2" type="ORF">AIOL_002542</name>
</gene>
<dbReference type="OrthoDB" id="7849747at2"/>
<sequence>MPGLSHIVLYVKDLGAVQAFYCHVFGYRARNRPGDRITELIPDGPGARLLLHKASAKARQGQAQTKLSFQVADVAIFCAEADTTLVQFGAIHDAGDYEFANAKDPAGNSVQVTSRPFET</sequence>
<dbReference type="InterPro" id="IPR037523">
    <property type="entry name" value="VOC_core"/>
</dbReference>
<dbReference type="PROSITE" id="PS51819">
    <property type="entry name" value="VOC"/>
    <property type="match status" value="1"/>
</dbReference>
<dbReference type="Pfam" id="PF00903">
    <property type="entry name" value="Glyoxalase"/>
    <property type="match status" value="1"/>
</dbReference>
<dbReference type="STRING" id="1675527.AIOL_002542"/>
<feature type="domain" description="VOC" evidence="1">
    <location>
        <begin position="3"/>
        <end position="115"/>
    </location>
</feature>
<accession>A0A0J9E4C0</accession>
<organism evidence="2 3">
    <name type="scientific">Candidatus Rhodobacter oscarellae</name>
    <dbReference type="NCBI Taxonomy" id="1675527"/>
    <lineage>
        <taxon>Bacteria</taxon>
        <taxon>Pseudomonadati</taxon>
        <taxon>Pseudomonadota</taxon>
        <taxon>Alphaproteobacteria</taxon>
        <taxon>Rhodobacterales</taxon>
        <taxon>Rhodobacter group</taxon>
        <taxon>Rhodobacter</taxon>
    </lineage>
</organism>
<evidence type="ECO:0000313" key="3">
    <source>
        <dbReference type="Proteomes" id="UP000037178"/>
    </source>
</evidence>
<comment type="caution">
    <text evidence="2">The sequence shown here is derived from an EMBL/GenBank/DDBJ whole genome shotgun (WGS) entry which is preliminary data.</text>
</comment>
<evidence type="ECO:0000313" key="2">
    <source>
        <dbReference type="EMBL" id="KMW57577.1"/>
    </source>
</evidence>
<dbReference type="PATRIC" id="fig|1675527.3.peg.2667"/>
<dbReference type="EMBL" id="LFTY01000002">
    <property type="protein sequence ID" value="KMW57577.1"/>
    <property type="molecule type" value="Genomic_DNA"/>
</dbReference>
<evidence type="ECO:0000259" key="1">
    <source>
        <dbReference type="PROSITE" id="PS51819"/>
    </source>
</evidence>
<name>A0A0J9E4C0_9RHOB</name>
<dbReference type="CDD" id="cd06587">
    <property type="entry name" value="VOC"/>
    <property type="match status" value="1"/>
</dbReference>
<dbReference type="InterPro" id="IPR029068">
    <property type="entry name" value="Glyas_Bleomycin-R_OHBP_Dase"/>
</dbReference>
<reference evidence="2 3" key="1">
    <citation type="submission" date="2015-06" db="EMBL/GenBank/DDBJ databases">
        <title>Draft genome sequence of an Alphaproteobacteria species associated to the Mediterranean sponge Oscarella lobularis.</title>
        <authorList>
            <person name="Jourda C."/>
            <person name="Santini S."/>
            <person name="Claverie J.-M."/>
        </authorList>
    </citation>
    <scope>NUCLEOTIDE SEQUENCE [LARGE SCALE GENOMIC DNA]</scope>
    <source>
        <strain evidence="2">IGS</strain>
    </source>
</reference>
<keyword evidence="3" id="KW-1185">Reference proteome</keyword>
<dbReference type="Proteomes" id="UP000037178">
    <property type="component" value="Unassembled WGS sequence"/>
</dbReference>
<dbReference type="RefSeq" id="WP_049643288.1">
    <property type="nucleotide sequence ID" value="NZ_LFTY01000002.1"/>
</dbReference>
<protein>
    <recommendedName>
        <fullName evidence="1">VOC domain-containing protein</fullName>
    </recommendedName>
</protein>
<dbReference type="Gene3D" id="3.10.180.10">
    <property type="entry name" value="2,3-Dihydroxybiphenyl 1,2-Dioxygenase, domain 1"/>
    <property type="match status" value="1"/>
</dbReference>
<dbReference type="InterPro" id="IPR004360">
    <property type="entry name" value="Glyas_Fos-R_dOase_dom"/>
</dbReference>